<dbReference type="Proteomes" id="UP001195483">
    <property type="component" value="Unassembled WGS sequence"/>
</dbReference>
<keyword evidence="2" id="KW-1185">Reference proteome</keyword>
<proteinExistence type="predicted"/>
<gene>
    <name evidence="1" type="ORF">CHS0354_010316</name>
</gene>
<organism evidence="1 2">
    <name type="scientific">Potamilus streckersoni</name>
    <dbReference type="NCBI Taxonomy" id="2493646"/>
    <lineage>
        <taxon>Eukaryota</taxon>
        <taxon>Metazoa</taxon>
        <taxon>Spiralia</taxon>
        <taxon>Lophotrochozoa</taxon>
        <taxon>Mollusca</taxon>
        <taxon>Bivalvia</taxon>
        <taxon>Autobranchia</taxon>
        <taxon>Heteroconchia</taxon>
        <taxon>Palaeoheterodonta</taxon>
        <taxon>Unionida</taxon>
        <taxon>Unionoidea</taxon>
        <taxon>Unionidae</taxon>
        <taxon>Ambleminae</taxon>
        <taxon>Lampsilini</taxon>
        <taxon>Potamilus</taxon>
    </lineage>
</organism>
<protein>
    <submittedName>
        <fullName evidence="1">Uncharacterized protein</fullName>
    </submittedName>
</protein>
<reference evidence="1" key="3">
    <citation type="submission" date="2023-05" db="EMBL/GenBank/DDBJ databases">
        <authorList>
            <person name="Smith C.H."/>
        </authorList>
    </citation>
    <scope>NUCLEOTIDE SEQUENCE</scope>
    <source>
        <strain evidence="1">CHS0354</strain>
        <tissue evidence="1">Mantle</tissue>
    </source>
</reference>
<evidence type="ECO:0000313" key="2">
    <source>
        <dbReference type="Proteomes" id="UP001195483"/>
    </source>
</evidence>
<dbReference type="EMBL" id="JAEAOA010000646">
    <property type="protein sequence ID" value="KAK3608468.1"/>
    <property type="molecule type" value="Genomic_DNA"/>
</dbReference>
<evidence type="ECO:0000313" key="1">
    <source>
        <dbReference type="EMBL" id="KAK3608468.1"/>
    </source>
</evidence>
<name>A0AAE0TEY0_9BIVA</name>
<reference evidence="1" key="2">
    <citation type="journal article" date="2021" name="Genome Biol. Evol.">
        <title>Developing a high-quality reference genome for a parasitic bivalve with doubly uniparental inheritance (Bivalvia: Unionida).</title>
        <authorList>
            <person name="Smith C.H."/>
        </authorList>
    </citation>
    <scope>NUCLEOTIDE SEQUENCE</scope>
    <source>
        <strain evidence="1">CHS0354</strain>
        <tissue evidence="1">Mantle</tissue>
    </source>
</reference>
<reference evidence="1" key="1">
    <citation type="journal article" date="2021" name="Genome Biol. Evol.">
        <title>A High-Quality Reference Genome for a Parasitic Bivalve with Doubly Uniparental Inheritance (Bivalvia: Unionida).</title>
        <authorList>
            <person name="Smith C.H."/>
        </authorList>
    </citation>
    <scope>NUCLEOTIDE SEQUENCE</scope>
    <source>
        <strain evidence="1">CHS0354</strain>
    </source>
</reference>
<comment type="caution">
    <text evidence="1">The sequence shown here is derived from an EMBL/GenBank/DDBJ whole genome shotgun (WGS) entry which is preliminary data.</text>
</comment>
<accession>A0AAE0TEY0</accession>
<dbReference type="AlphaFoldDB" id="A0AAE0TEY0"/>
<sequence>MQFGSDVISLSFASFATPAVLRKRANIKEEVYSLETDYEYPNSDADFYPNPDQQPGPVRVGLQKAPDGSYLYTILNER</sequence>